<evidence type="ECO:0000313" key="2">
    <source>
        <dbReference type="EMBL" id="QEO18559.1"/>
    </source>
</evidence>
<organism evidence="2 3">
    <name type="scientific">Acetobacter vaccinii</name>
    <dbReference type="NCBI Taxonomy" id="2592655"/>
    <lineage>
        <taxon>Bacteria</taxon>
        <taxon>Pseudomonadati</taxon>
        <taxon>Pseudomonadota</taxon>
        <taxon>Alphaproteobacteria</taxon>
        <taxon>Acetobacterales</taxon>
        <taxon>Acetobacteraceae</taxon>
        <taxon>Acetobacter</taxon>
    </lineage>
</organism>
<reference evidence="2 3" key="1">
    <citation type="submission" date="2019-09" db="EMBL/GenBank/DDBJ databases">
        <title>Genome sequencing of strain KACC 21233.</title>
        <authorList>
            <person name="Heo J."/>
            <person name="Kim S.-J."/>
            <person name="Kim J.-S."/>
            <person name="Hong S.-B."/>
            <person name="Kwon S.-W."/>
        </authorList>
    </citation>
    <scope>NUCLEOTIDE SEQUENCE [LARGE SCALE GENOMIC DNA]</scope>
    <source>
        <strain evidence="2 3">KACC 21233</strain>
    </source>
</reference>
<dbReference type="PANTHER" id="PTHR22916">
    <property type="entry name" value="GLYCOSYLTRANSFERASE"/>
    <property type="match status" value="1"/>
</dbReference>
<dbReference type="InterPro" id="IPR001173">
    <property type="entry name" value="Glyco_trans_2-like"/>
</dbReference>
<proteinExistence type="predicted"/>
<feature type="domain" description="Glycosyltransferase 2-like" evidence="1">
    <location>
        <begin position="14"/>
        <end position="119"/>
    </location>
</feature>
<dbReference type="Gene3D" id="3.90.550.10">
    <property type="entry name" value="Spore Coat Polysaccharide Biosynthesis Protein SpsA, Chain A"/>
    <property type="match status" value="1"/>
</dbReference>
<dbReference type="InterPro" id="IPR029044">
    <property type="entry name" value="Nucleotide-diphossugar_trans"/>
</dbReference>
<evidence type="ECO:0000313" key="3">
    <source>
        <dbReference type="Proteomes" id="UP000324536"/>
    </source>
</evidence>
<dbReference type="GO" id="GO:0016758">
    <property type="term" value="F:hexosyltransferase activity"/>
    <property type="evidence" value="ECO:0007669"/>
    <property type="project" value="UniProtKB-ARBA"/>
</dbReference>
<dbReference type="KEGG" id="acek:FLP30_04620"/>
<dbReference type="EMBL" id="CP043506">
    <property type="protein sequence ID" value="QEO18559.1"/>
    <property type="molecule type" value="Genomic_DNA"/>
</dbReference>
<dbReference type="PANTHER" id="PTHR22916:SF3">
    <property type="entry name" value="UDP-GLCNAC:BETAGAL BETA-1,3-N-ACETYLGLUCOSAMINYLTRANSFERASE-LIKE PROTEIN 1"/>
    <property type="match status" value="1"/>
</dbReference>
<sequence>MACATVAPLPTVCILLSVYNGAAFLEALLASLLEQRGVEWVLYWRDDGSHDGSTAIMHRFQAQAGGAGRCVAVPAPEGGSHLGVMRSYAWLLAHAPQNMPVAFCDQDDVWFPDKLHRALVALACQPEGAPALYCSRQVLTDSALRPLGLSPRLPPSPCFLMALTQNIATGCTVVLSAQAVRLVCQCPPPAAILHDWWAYLVVSGAGGRIVVDNQPTLFYRQHGGNTVGASARLVVRAAGALRRGPRQFMDIFNANISALLLHPALSAQNRAGLHGLRGVLDDAGPARWRRARTLWRLRAMRRSALPDQCVFGLWFLLA</sequence>
<evidence type="ECO:0000259" key="1">
    <source>
        <dbReference type="Pfam" id="PF00535"/>
    </source>
</evidence>
<protein>
    <submittedName>
        <fullName evidence="2">Glycosyltransferase</fullName>
    </submittedName>
</protein>
<dbReference type="OrthoDB" id="6383742at2"/>
<gene>
    <name evidence="2" type="ORF">FLP30_04620</name>
</gene>
<dbReference type="AlphaFoldDB" id="A0A5C1YTD4"/>
<dbReference type="Proteomes" id="UP000324536">
    <property type="component" value="Chromosome"/>
</dbReference>
<dbReference type="SUPFAM" id="SSF53448">
    <property type="entry name" value="Nucleotide-diphospho-sugar transferases"/>
    <property type="match status" value="1"/>
</dbReference>
<keyword evidence="3" id="KW-1185">Reference proteome</keyword>
<keyword evidence="2" id="KW-0808">Transferase</keyword>
<accession>A0A5C1YTD4</accession>
<dbReference type="Pfam" id="PF00535">
    <property type="entry name" value="Glycos_transf_2"/>
    <property type="match status" value="1"/>
</dbReference>
<name>A0A5C1YTD4_9PROT</name>